<organism evidence="3 4">
    <name type="scientific">Steinernema glaseri</name>
    <dbReference type="NCBI Taxonomy" id="37863"/>
    <lineage>
        <taxon>Eukaryota</taxon>
        <taxon>Metazoa</taxon>
        <taxon>Ecdysozoa</taxon>
        <taxon>Nematoda</taxon>
        <taxon>Chromadorea</taxon>
        <taxon>Rhabditida</taxon>
        <taxon>Tylenchina</taxon>
        <taxon>Panagrolaimomorpha</taxon>
        <taxon>Strongyloidoidea</taxon>
        <taxon>Steinernematidae</taxon>
        <taxon>Steinernema</taxon>
    </lineage>
</organism>
<accession>A0A1I8ATG4</accession>
<protein>
    <submittedName>
        <fullName evidence="4">7TM_GPCR_Srx domain-containing protein</fullName>
    </submittedName>
</protein>
<keyword evidence="1" id="KW-1133">Transmembrane helix</keyword>
<name>A0A1I8ATG4_9BILA</name>
<feature type="transmembrane region" description="Helical" evidence="1">
    <location>
        <begin position="143"/>
        <end position="165"/>
    </location>
</feature>
<dbReference type="InterPro" id="IPR019430">
    <property type="entry name" value="7TM_GPCR_serpentine_rcpt_Srx"/>
</dbReference>
<dbReference type="PANTHER" id="PTHR23017:SF3">
    <property type="entry name" value="G-PROTEIN COUPLED RECEPTORS FAMILY 1 PROFILE DOMAIN-CONTAINING PROTEIN"/>
    <property type="match status" value="1"/>
</dbReference>
<dbReference type="SUPFAM" id="SSF81321">
    <property type="entry name" value="Family A G protein-coupled receptor-like"/>
    <property type="match status" value="1"/>
</dbReference>
<dbReference type="AlphaFoldDB" id="A0A1I8ATG4"/>
<dbReference type="PANTHER" id="PTHR23017">
    <property type="entry name" value="SERPENTINE RECEPTOR, CLASS X"/>
    <property type="match status" value="1"/>
</dbReference>
<evidence type="ECO:0000259" key="2">
    <source>
        <dbReference type="Pfam" id="PF10328"/>
    </source>
</evidence>
<evidence type="ECO:0000313" key="3">
    <source>
        <dbReference type="Proteomes" id="UP000095287"/>
    </source>
</evidence>
<proteinExistence type="predicted"/>
<feature type="domain" description="7TM GPCR serpentine receptor class x (Srx)" evidence="2">
    <location>
        <begin position="36"/>
        <end position="296"/>
    </location>
</feature>
<evidence type="ECO:0000313" key="4">
    <source>
        <dbReference type="WBParaSite" id="L893_g9040.t1"/>
    </source>
</evidence>
<dbReference type="Gene3D" id="1.20.1070.10">
    <property type="entry name" value="Rhodopsin 7-helix transmembrane proteins"/>
    <property type="match status" value="1"/>
</dbReference>
<dbReference type="Proteomes" id="UP000095287">
    <property type="component" value="Unplaced"/>
</dbReference>
<keyword evidence="1" id="KW-0472">Membrane</keyword>
<dbReference type="Pfam" id="PF10328">
    <property type="entry name" value="7TM_GPCR_Srx"/>
    <property type="match status" value="1"/>
</dbReference>
<keyword evidence="1" id="KW-0812">Transmembrane</keyword>
<feature type="transmembrane region" description="Helical" evidence="1">
    <location>
        <begin position="28"/>
        <end position="52"/>
    </location>
</feature>
<keyword evidence="3" id="KW-1185">Reference proteome</keyword>
<feature type="transmembrane region" description="Helical" evidence="1">
    <location>
        <begin position="197"/>
        <end position="221"/>
    </location>
</feature>
<evidence type="ECO:0000256" key="1">
    <source>
        <dbReference type="SAM" id="Phobius"/>
    </source>
</evidence>
<sequence length="332" mass="37049">MAMISNETEAFAWGHELQGRGSSSNFDIVLGTSMLLLSVIAVVVGLFNLYVIKKLPLFHNAFGCFWASRTVGEIGCNLLNAIYAAPVTILQPRGIPPVLGIAAYSGELFFAAEACAMNQFVSANRLLAVWAPVKYAYIFTKRIVLIVICITWIEVFAIVALYYVLPCNTIGYSPQFYNFVFVKCPGVDRDYSLLNAVINKSCTAVCTLSIIFDFCTLYKIVHTKMTKKKAAKEEAFRRNVRFFAQTAAQNVTMFAALISWVITNNDKRSSSGALIFEFNMRTITYLTNGLAIILFNPEVQKFIGIRIPCCTREFNRVETTKEGSAVRSQNRT</sequence>
<dbReference type="WBParaSite" id="L893_g9040.t1">
    <property type="protein sequence ID" value="L893_g9040.t1"/>
    <property type="gene ID" value="L893_g9040"/>
</dbReference>
<reference evidence="4" key="1">
    <citation type="submission" date="2016-11" db="UniProtKB">
        <authorList>
            <consortium name="WormBaseParasite"/>
        </authorList>
    </citation>
    <scope>IDENTIFICATION</scope>
</reference>
<feature type="transmembrane region" description="Helical" evidence="1">
    <location>
        <begin position="242"/>
        <end position="262"/>
    </location>
</feature>